<proteinExistence type="inferred from homology"/>
<dbReference type="InterPro" id="IPR013128">
    <property type="entry name" value="Peptidase_C1A"/>
</dbReference>
<dbReference type="SUPFAM" id="SSF54001">
    <property type="entry name" value="Cysteine proteinases"/>
    <property type="match status" value="1"/>
</dbReference>
<dbReference type="PANTHER" id="PTHR12411">
    <property type="entry name" value="CYSTEINE PROTEASE FAMILY C1-RELATED"/>
    <property type="match status" value="1"/>
</dbReference>
<evidence type="ECO:0000256" key="3">
    <source>
        <dbReference type="SAM" id="SignalP"/>
    </source>
</evidence>
<evidence type="ECO:0000256" key="1">
    <source>
        <dbReference type="ARBA" id="ARBA00008455"/>
    </source>
</evidence>
<dbReference type="PROSITE" id="PS00640">
    <property type="entry name" value="THIOL_PROTEASE_ASN"/>
    <property type="match status" value="1"/>
</dbReference>
<dbReference type="InterPro" id="IPR038765">
    <property type="entry name" value="Papain-like_cys_pep_sf"/>
</dbReference>
<protein>
    <recommendedName>
        <fullName evidence="4">Peptidase C1A papain C-terminal domain-containing protein</fullName>
    </recommendedName>
</protein>
<dbReference type="InterPro" id="IPR000668">
    <property type="entry name" value="Peptidase_C1A_C"/>
</dbReference>
<feature type="signal peptide" evidence="3">
    <location>
        <begin position="1"/>
        <end position="19"/>
    </location>
</feature>
<reference evidence="5" key="1">
    <citation type="submission" date="2021-01" db="EMBL/GenBank/DDBJ databases">
        <authorList>
            <person name="Corre E."/>
            <person name="Pelletier E."/>
            <person name="Niang G."/>
            <person name="Scheremetjew M."/>
            <person name="Finn R."/>
            <person name="Kale V."/>
            <person name="Holt S."/>
            <person name="Cochrane G."/>
            <person name="Meng A."/>
            <person name="Brown T."/>
            <person name="Cohen L."/>
        </authorList>
    </citation>
    <scope>NUCLEOTIDE SEQUENCE</scope>
    <source>
        <strain evidence="5">CCMP3105</strain>
    </source>
</reference>
<sequence length="396" mass="42417">MAPAPALVGLSAMAAAASAVNHGYNSSKRWLPRVAVPGATSADELVAEVDLPKHLDWRDANGRNLVTADWNQHIPVYCGACWIHATTSALNDRIKIMRGGRFPDVMLGRQVITNCVPAADGGPPPGCAGGDPWMIHRYMNKHKVPDESCMPYQARNMGCTPDTVCLNCYPGDKGCFAVKHWTGYGVSTYGDLSGEVAMMKEIYARGPIVCMFATDDKFMFNYSQNVEQHEGVYVTDQVFTEDQIDHVMEVAGWGETPSGLKYWVVRNSWGTYWGSAGWLKLRRGVNQMLSESECHWAVPTFDDLDRVLEGRVLGSYAGLSPTHAGEALASQISAAPVATAEQLLGGAPLLAQSTAGEGWHSAPAVALSFAVGAAAALAAARLAGRVKSRGPPPLLG</sequence>
<name>A0A7S4RSF7_9DINO</name>
<keyword evidence="3" id="KW-0732">Signal</keyword>
<dbReference type="EMBL" id="HBNR01056711">
    <property type="protein sequence ID" value="CAE4623744.1"/>
    <property type="molecule type" value="Transcribed_RNA"/>
</dbReference>
<organism evidence="5">
    <name type="scientific">Alexandrium monilatum</name>
    <dbReference type="NCBI Taxonomy" id="311494"/>
    <lineage>
        <taxon>Eukaryota</taxon>
        <taxon>Sar</taxon>
        <taxon>Alveolata</taxon>
        <taxon>Dinophyceae</taxon>
        <taxon>Gonyaulacales</taxon>
        <taxon>Pyrocystaceae</taxon>
        <taxon>Alexandrium</taxon>
    </lineage>
</organism>
<evidence type="ECO:0000256" key="2">
    <source>
        <dbReference type="ARBA" id="ARBA00023145"/>
    </source>
</evidence>
<dbReference type="Pfam" id="PF00112">
    <property type="entry name" value="Peptidase_C1"/>
    <property type="match status" value="1"/>
</dbReference>
<evidence type="ECO:0000259" key="4">
    <source>
        <dbReference type="SMART" id="SM00645"/>
    </source>
</evidence>
<dbReference type="InterPro" id="IPR025661">
    <property type="entry name" value="Pept_asp_AS"/>
</dbReference>
<dbReference type="GO" id="GO:0006508">
    <property type="term" value="P:proteolysis"/>
    <property type="evidence" value="ECO:0007669"/>
    <property type="project" value="InterPro"/>
</dbReference>
<dbReference type="Gene3D" id="3.90.70.10">
    <property type="entry name" value="Cysteine proteinases"/>
    <property type="match status" value="1"/>
</dbReference>
<feature type="chain" id="PRO_5030555859" description="Peptidase C1A papain C-terminal domain-containing protein" evidence="3">
    <location>
        <begin position="20"/>
        <end position="396"/>
    </location>
</feature>
<dbReference type="SMART" id="SM00645">
    <property type="entry name" value="Pept_C1"/>
    <property type="match status" value="1"/>
</dbReference>
<dbReference type="GO" id="GO:0008234">
    <property type="term" value="F:cysteine-type peptidase activity"/>
    <property type="evidence" value="ECO:0007669"/>
    <property type="project" value="InterPro"/>
</dbReference>
<keyword evidence="2" id="KW-0865">Zymogen</keyword>
<evidence type="ECO:0000313" key="5">
    <source>
        <dbReference type="EMBL" id="CAE4623744.1"/>
    </source>
</evidence>
<comment type="similarity">
    <text evidence="1">Belongs to the peptidase C1 family.</text>
</comment>
<feature type="domain" description="Peptidase C1A papain C-terminal" evidence="4">
    <location>
        <begin position="51"/>
        <end position="298"/>
    </location>
</feature>
<dbReference type="AlphaFoldDB" id="A0A7S4RSF7"/>
<gene>
    <name evidence="5" type="ORF">AMON00008_LOCUS39873</name>
</gene>
<accession>A0A7S4RSF7</accession>